<evidence type="ECO:0000256" key="3">
    <source>
        <dbReference type="ARBA" id="ARBA00023274"/>
    </source>
</evidence>
<dbReference type="InterPro" id="IPR008932">
    <property type="entry name" value="Ribosomal_bL12_oligo"/>
</dbReference>
<comment type="caution">
    <text evidence="6">The sequence shown here is derived from an EMBL/GenBank/DDBJ whole genome shotgun (WGS) entry which is preliminary data.</text>
</comment>
<dbReference type="SUPFAM" id="SSF54736">
    <property type="entry name" value="ClpS-like"/>
    <property type="match status" value="1"/>
</dbReference>
<dbReference type="Pfam" id="PF00542">
    <property type="entry name" value="Ribosomal_L12"/>
    <property type="match status" value="1"/>
</dbReference>
<reference evidence="6 7" key="1">
    <citation type="submission" date="2022-12" db="EMBL/GenBank/DDBJ databases">
        <title>Chromosome-level genome of Tegillarca granosa.</title>
        <authorList>
            <person name="Kim J."/>
        </authorList>
    </citation>
    <scope>NUCLEOTIDE SEQUENCE [LARGE SCALE GENOMIC DNA]</scope>
    <source>
        <strain evidence="6">Teg-2019</strain>
        <tissue evidence="6">Adductor muscle</tissue>
    </source>
</reference>
<evidence type="ECO:0000313" key="6">
    <source>
        <dbReference type="EMBL" id="KAJ8319197.1"/>
    </source>
</evidence>
<dbReference type="Gene3D" id="1.20.5.710">
    <property type="entry name" value="Single helix bin"/>
    <property type="match status" value="1"/>
</dbReference>
<evidence type="ECO:0000313" key="7">
    <source>
        <dbReference type="Proteomes" id="UP001217089"/>
    </source>
</evidence>
<dbReference type="Pfam" id="PF16320">
    <property type="entry name" value="Ribosomal_L12_N"/>
    <property type="match status" value="1"/>
</dbReference>
<gene>
    <name evidence="6" type="ORF">KUTeg_004288</name>
</gene>
<feature type="domain" description="Large ribosomal subunit protein bL12 C-terminal" evidence="4">
    <location>
        <begin position="229"/>
        <end position="296"/>
    </location>
</feature>
<evidence type="ECO:0000259" key="5">
    <source>
        <dbReference type="Pfam" id="PF16320"/>
    </source>
</evidence>
<dbReference type="InterPro" id="IPR013823">
    <property type="entry name" value="Ribosomal_bL12_C"/>
</dbReference>
<dbReference type="Gene3D" id="3.30.1390.10">
    <property type="match status" value="1"/>
</dbReference>
<dbReference type="PANTHER" id="PTHR45987">
    <property type="entry name" value="39S RIBOSOMAL PROTEIN L12"/>
    <property type="match status" value="1"/>
</dbReference>
<evidence type="ECO:0000256" key="1">
    <source>
        <dbReference type="ARBA" id="ARBA00007197"/>
    </source>
</evidence>
<evidence type="ECO:0008006" key="8">
    <source>
        <dbReference type="Google" id="ProtNLM"/>
    </source>
</evidence>
<organism evidence="6 7">
    <name type="scientific">Tegillarca granosa</name>
    <name type="common">Malaysian cockle</name>
    <name type="synonym">Anadara granosa</name>
    <dbReference type="NCBI Taxonomy" id="220873"/>
    <lineage>
        <taxon>Eukaryota</taxon>
        <taxon>Metazoa</taxon>
        <taxon>Spiralia</taxon>
        <taxon>Lophotrochozoa</taxon>
        <taxon>Mollusca</taxon>
        <taxon>Bivalvia</taxon>
        <taxon>Autobranchia</taxon>
        <taxon>Pteriomorphia</taxon>
        <taxon>Arcoida</taxon>
        <taxon>Arcoidea</taxon>
        <taxon>Arcidae</taxon>
        <taxon>Tegillarca</taxon>
    </lineage>
</organism>
<sequence>MVELPTKFINKHYCIYKIIAIRNTIIISSSKLDENDMRRWLDKETNKKFALRRKKLSAQFSSAISGLSKSVLKLFLSLIFCKYLNSPFHFLNISKCFPLTKSGTSKPGPSKSLRIELVVHSHGYNRDQRLLPICRTCTTASQTTNADVIPPPLHSEPTTKDYPEKIQKIVSDISQLTLLEVADLNELLKKTLKIQDTPIMAMGMAAAAPAPKEEEEVEEAAAPRGKTSFTVKLIGFDAAKKVVLIKELKGLISGMNLVQAKKFVESAPQNVKEDLGKDEAEELKKAIEAAGGQCEIIKEVCLGLYRTVFLLVMPHSEEMDS</sequence>
<comment type="similarity">
    <text evidence="1">Belongs to the bacterial ribosomal protein bL12 family.</text>
</comment>
<proteinExistence type="inferred from homology"/>
<accession>A0ABQ9FT88</accession>
<dbReference type="SUPFAM" id="SSF48300">
    <property type="entry name" value="Ribosomal protein L7/12, oligomerisation (N-terminal) domain"/>
    <property type="match status" value="1"/>
</dbReference>
<keyword evidence="3" id="KW-0687">Ribonucleoprotein</keyword>
<dbReference type="InterPro" id="IPR014719">
    <property type="entry name" value="Ribosomal_bL12_C/ClpS-like"/>
</dbReference>
<dbReference type="EMBL" id="JARBDR010000214">
    <property type="protein sequence ID" value="KAJ8319197.1"/>
    <property type="molecule type" value="Genomic_DNA"/>
</dbReference>
<keyword evidence="2" id="KW-0689">Ribosomal protein</keyword>
<feature type="domain" description="Large ribosomal subunit protein bL12 oligomerization" evidence="5">
    <location>
        <begin position="165"/>
        <end position="210"/>
    </location>
</feature>
<protein>
    <recommendedName>
        <fullName evidence="8">39S ribosomal protein L12, mitochondrial</fullName>
    </recommendedName>
</protein>
<keyword evidence="7" id="KW-1185">Reference proteome</keyword>
<name>A0ABQ9FT88_TEGGR</name>
<dbReference type="InterPro" id="IPR000206">
    <property type="entry name" value="Ribosomal_bL12"/>
</dbReference>
<dbReference type="Proteomes" id="UP001217089">
    <property type="component" value="Unassembled WGS sequence"/>
</dbReference>
<dbReference type="PANTHER" id="PTHR45987:SF4">
    <property type="entry name" value="LARGE RIBOSOMAL SUBUNIT PROTEIN BL12M"/>
    <property type="match status" value="1"/>
</dbReference>
<dbReference type="InterPro" id="IPR036235">
    <property type="entry name" value="Ribosomal_bL12_oligo_N_sf"/>
</dbReference>
<evidence type="ECO:0000256" key="2">
    <source>
        <dbReference type="ARBA" id="ARBA00022980"/>
    </source>
</evidence>
<dbReference type="HAMAP" id="MF_00368">
    <property type="entry name" value="Ribosomal_bL12"/>
    <property type="match status" value="1"/>
</dbReference>
<evidence type="ECO:0000259" key="4">
    <source>
        <dbReference type="Pfam" id="PF00542"/>
    </source>
</evidence>